<dbReference type="Gene3D" id="3.30.390.50">
    <property type="entry name" value="CO dehydrogenase flavoprotein, C-terminal domain"/>
    <property type="match status" value="1"/>
</dbReference>
<evidence type="ECO:0000313" key="6">
    <source>
        <dbReference type="EMBL" id="MEA9355404.1"/>
    </source>
</evidence>
<dbReference type="InterPro" id="IPR005107">
    <property type="entry name" value="CO_DH_flav_C"/>
</dbReference>
<dbReference type="InterPro" id="IPR036318">
    <property type="entry name" value="FAD-bd_PCMH-like_sf"/>
</dbReference>
<dbReference type="InterPro" id="IPR002888">
    <property type="entry name" value="2Fe-2S-bd"/>
</dbReference>
<dbReference type="InterPro" id="IPR016208">
    <property type="entry name" value="Ald_Oxase/xanthine_DH-like"/>
</dbReference>
<evidence type="ECO:0000256" key="1">
    <source>
        <dbReference type="ARBA" id="ARBA00022630"/>
    </source>
</evidence>
<dbReference type="Pfam" id="PF00941">
    <property type="entry name" value="FAD_binding_5"/>
    <property type="match status" value="1"/>
</dbReference>
<protein>
    <submittedName>
        <fullName evidence="6">FAD binding domain-containing protein</fullName>
    </submittedName>
</protein>
<dbReference type="Gene3D" id="1.10.150.120">
    <property type="entry name" value="[2Fe-2S]-binding domain"/>
    <property type="match status" value="1"/>
</dbReference>
<dbReference type="Gene3D" id="3.10.20.30">
    <property type="match status" value="1"/>
</dbReference>
<dbReference type="InterPro" id="IPR016169">
    <property type="entry name" value="FAD-bd_PCMH_sub2"/>
</dbReference>
<keyword evidence="2" id="KW-0479">Metal-binding</keyword>
<dbReference type="InterPro" id="IPR012175">
    <property type="entry name" value="Xanth_DH_ssu_bac"/>
</dbReference>
<dbReference type="Gene3D" id="3.30.465.10">
    <property type="match status" value="1"/>
</dbReference>
<keyword evidence="1" id="KW-0285">Flavoprotein</keyword>
<dbReference type="Pfam" id="PF01799">
    <property type="entry name" value="Fer2_2"/>
    <property type="match status" value="1"/>
</dbReference>
<dbReference type="PROSITE" id="PS51387">
    <property type="entry name" value="FAD_PCMH"/>
    <property type="match status" value="1"/>
</dbReference>
<gene>
    <name evidence="6" type="ORF">SHI21_04305</name>
</gene>
<proteinExistence type="predicted"/>
<keyword evidence="4" id="KW-0408">Iron</keyword>
<feature type="domain" description="FAD-binding PCMH-type" evidence="5">
    <location>
        <begin position="202"/>
        <end position="375"/>
    </location>
</feature>
<dbReference type="EMBL" id="JAYGJQ010000001">
    <property type="protein sequence ID" value="MEA9355404.1"/>
    <property type="molecule type" value="Genomic_DNA"/>
</dbReference>
<dbReference type="InterPro" id="IPR016167">
    <property type="entry name" value="FAD-bd_PCMH_sub1"/>
</dbReference>
<dbReference type="InterPro" id="IPR012675">
    <property type="entry name" value="Beta-grasp_dom_sf"/>
</dbReference>
<dbReference type="InterPro" id="IPR016166">
    <property type="entry name" value="FAD-bd_PCMH"/>
</dbReference>
<organism evidence="6 7">
    <name type="scientific">Bacteriovorax antarcticus</name>
    <dbReference type="NCBI Taxonomy" id="3088717"/>
    <lineage>
        <taxon>Bacteria</taxon>
        <taxon>Pseudomonadati</taxon>
        <taxon>Bdellovibrionota</taxon>
        <taxon>Bacteriovoracia</taxon>
        <taxon>Bacteriovoracales</taxon>
        <taxon>Bacteriovoracaceae</taxon>
        <taxon>Bacteriovorax</taxon>
    </lineage>
</organism>
<comment type="caution">
    <text evidence="6">The sequence shown here is derived from an EMBL/GenBank/DDBJ whole genome shotgun (WGS) entry which is preliminary data.</text>
</comment>
<dbReference type="InterPro" id="IPR006058">
    <property type="entry name" value="2Fe2S_fd_BS"/>
</dbReference>
<accession>A0ABU5VQU1</accession>
<dbReference type="InterPro" id="IPR036010">
    <property type="entry name" value="2Fe-2S_ferredoxin-like_sf"/>
</dbReference>
<dbReference type="InterPro" id="IPR036884">
    <property type="entry name" value="2Fe-2S-bd_dom_sf"/>
</dbReference>
<evidence type="ECO:0000259" key="5">
    <source>
        <dbReference type="PROSITE" id="PS51387"/>
    </source>
</evidence>
<dbReference type="SUPFAM" id="SSF55447">
    <property type="entry name" value="CO dehydrogenase flavoprotein C-terminal domain-like"/>
    <property type="match status" value="1"/>
</dbReference>
<dbReference type="Proteomes" id="UP001302274">
    <property type="component" value="Unassembled WGS sequence"/>
</dbReference>
<dbReference type="PANTHER" id="PTHR45444:SF3">
    <property type="entry name" value="XANTHINE DEHYDROGENASE"/>
    <property type="match status" value="1"/>
</dbReference>
<dbReference type="Gene3D" id="3.30.43.10">
    <property type="entry name" value="Uridine Diphospho-n-acetylenolpyruvylglucosamine Reductase, domain 2"/>
    <property type="match status" value="1"/>
</dbReference>
<dbReference type="InterPro" id="IPR002346">
    <property type="entry name" value="Mopterin_DH_FAD-bd"/>
</dbReference>
<evidence type="ECO:0000313" key="7">
    <source>
        <dbReference type="Proteomes" id="UP001302274"/>
    </source>
</evidence>
<keyword evidence="3" id="KW-0274">FAD</keyword>
<dbReference type="InterPro" id="IPR036683">
    <property type="entry name" value="CO_DH_flav_C_dom_sf"/>
</dbReference>
<reference evidence="6 7" key="1">
    <citation type="submission" date="2023-11" db="EMBL/GenBank/DDBJ databases">
        <title>A Novel Polar Bacteriovorax (B. antarcticus) Isolated from the Biocrust in Antarctica.</title>
        <authorList>
            <person name="Mun W."/>
            <person name="Choi S.Y."/>
            <person name="Mitchell R.J."/>
        </authorList>
    </citation>
    <scope>NUCLEOTIDE SEQUENCE [LARGE SCALE GENOMIC DNA]</scope>
    <source>
        <strain evidence="6 7">PP10</strain>
    </source>
</reference>
<dbReference type="Pfam" id="PF03450">
    <property type="entry name" value="CO_deh_flav_C"/>
    <property type="match status" value="1"/>
</dbReference>
<dbReference type="RefSeq" id="WP_323574915.1">
    <property type="nucleotide sequence ID" value="NZ_JAYGJQ010000001.1"/>
</dbReference>
<dbReference type="SUPFAM" id="SSF54292">
    <property type="entry name" value="2Fe-2S ferredoxin-like"/>
    <property type="match status" value="1"/>
</dbReference>
<dbReference type="PIRSF" id="PIRSF036557">
    <property type="entry name" value="XdhA_RC"/>
    <property type="match status" value="1"/>
</dbReference>
<evidence type="ECO:0000256" key="2">
    <source>
        <dbReference type="ARBA" id="ARBA00022723"/>
    </source>
</evidence>
<evidence type="ECO:0000256" key="4">
    <source>
        <dbReference type="ARBA" id="ARBA00023004"/>
    </source>
</evidence>
<sequence length="489" mass="53499">MKTTDKITTRINDQLIVIEGDKAFMPLGNFLRNEELLTGTKIVCAEGDCGACTVLIAKDVGADGKLSFKAVNSCILPLYLIDGAQVVTVEGIGKQVGMNIELHEVQEKMIDCNGAQCGYCTPGFICAMAGMAEKFKSENKTITEKNAKNYLTGNLCRCTGYGPIVDAMTSVNLDKTQLLKDRYHSADWISEMKNIKSTSVEMKFSDKSIFLPAKLSEALSAKAADGDIRLVAGSTDIGVVVNKGKLSTPKTMALYHIDELRKISHDDKFITVGATVTLTEFEDYIEAYFPEMAKMLHIFASPQIKNQATLIGNVVNASPIADTIPFLMVSDAVVELQNSKGSRDIVLKDFYVGYKKLNMDTSEIVTRIKIPVIAPNEVTRLYKVSMRKDLDISAVTFAARVVIDGKKMTSVRLALGGVAATVARLNDIETKLTGQDFSVKAFEEAAETLDQYIKPLSDLRASSAYRMLVSKNYFKKFAKEISLEIGGGK</sequence>
<dbReference type="SMART" id="SM01092">
    <property type="entry name" value="CO_deh_flav_C"/>
    <property type="match status" value="1"/>
</dbReference>
<dbReference type="PANTHER" id="PTHR45444">
    <property type="entry name" value="XANTHINE DEHYDROGENASE"/>
    <property type="match status" value="1"/>
</dbReference>
<name>A0ABU5VQU1_9BACT</name>
<dbReference type="SUPFAM" id="SSF47741">
    <property type="entry name" value="CO dehydrogenase ISP C-domain like"/>
    <property type="match status" value="1"/>
</dbReference>
<dbReference type="PROSITE" id="PS00197">
    <property type="entry name" value="2FE2S_FER_1"/>
    <property type="match status" value="1"/>
</dbReference>
<keyword evidence="7" id="KW-1185">Reference proteome</keyword>
<dbReference type="SUPFAM" id="SSF56176">
    <property type="entry name" value="FAD-binding/transporter-associated domain-like"/>
    <property type="match status" value="1"/>
</dbReference>
<evidence type="ECO:0000256" key="3">
    <source>
        <dbReference type="ARBA" id="ARBA00022827"/>
    </source>
</evidence>